<dbReference type="InterPro" id="IPR038396">
    <property type="entry name" value="SpoIIAA-like_sf"/>
</dbReference>
<accession>A0A657Q5H9</accession>
<organism evidence="1 2">
    <name type="scientific">Candidatus Sedimenticola endophacoides</name>
    <dbReference type="NCBI Taxonomy" id="2548426"/>
    <lineage>
        <taxon>Bacteria</taxon>
        <taxon>Pseudomonadati</taxon>
        <taxon>Pseudomonadota</taxon>
        <taxon>Gammaproteobacteria</taxon>
        <taxon>Chromatiales</taxon>
        <taxon>Sedimenticolaceae</taxon>
        <taxon>Sedimenticola</taxon>
    </lineage>
</organism>
<dbReference type="Proteomes" id="UP000250928">
    <property type="component" value="Unassembled WGS sequence"/>
</dbReference>
<dbReference type="InterPro" id="IPR021866">
    <property type="entry name" value="SpoIIAA-like"/>
</dbReference>
<dbReference type="InterPro" id="IPR036513">
    <property type="entry name" value="STAS_dom_sf"/>
</dbReference>
<dbReference type="Pfam" id="PF11964">
    <property type="entry name" value="SpoIIAA-like"/>
    <property type="match status" value="1"/>
</dbReference>
<name>A0A657Q5H9_9GAMM</name>
<dbReference type="Gene3D" id="3.40.50.10600">
    <property type="entry name" value="SpoIIaa-like domains"/>
    <property type="match status" value="1"/>
</dbReference>
<dbReference type="AlphaFoldDB" id="A0A657Q5H9"/>
<proteinExistence type="predicted"/>
<dbReference type="SUPFAM" id="SSF52091">
    <property type="entry name" value="SpoIIaa-like"/>
    <property type="match status" value="1"/>
</dbReference>
<reference evidence="1 2" key="1">
    <citation type="submission" date="2018-01" db="EMBL/GenBank/DDBJ databases">
        <title>Novel co-symbiosis in the lucinid bivalve Phacoides pectinatus.</title>
        <authorList>
            <person name="Lim S.J."/>
            <person name="Davis B.G."/>
            <person name="Gill D.E."/>
            <person name="Engel A.S."/>
            <person name="Anderson L.C."/>
            <person name="Campbell B.J."/>
        </authorList>
    </citation>
    <scope>NUCLEOTIDE SEQUENCE [LARGE SCALE GENOMIC DNA]</scope>
    <source>
        <strain evidence="1">N3_P5</strain>
    </source>
</reference>
<sequence>MITLLKQSQGPLLVFEVSLKLSARDYEEHFAPALAQAITDHAKARLVIVFRKDFTGWDPGAIWDDARFGTHHHSDFERLAVVGDPRWIQWSTNIASALHRGEVRSFAPGTEEAAIAWAHET</sequence>
<gene>
    <name evidence="1" type="ORF">C3L24_12480</name>
</gene>
<evidence type="ECO:0000313" key="2">
    <source>
        <dbReference type="Proteomes" id="UP000250928"/>
    </source>
</evidence>
<dbReference type="EMBL" id="PQCO01000298">
    <property type="protein sequence ID" value="PUD98589.1"/>
    <property type="molecule type" value="Genomic_DNA"/>
</dbReference>
<comment type="caution">
    <text evidence="1">The sequence shown here is derived from an EMBL/GenBank/DDBJ whole genome shotgun (WGS) entry which is preliminary data.</text>
</comment>
<protein>
    <submittedName>
        <fullName evidence="1">STAS/SEC14 domain-containing protein</fullName>
    </submittedName>
</protein>
<evidence type="ECO:0000313" key="1">
    <source>
        <dbReference type="EMBL" id="PUD98589.1"/>
    </source>
</evidence>